<dbReference type="InterPro" id="IPR038765">
    <property type="entry name" value="Papain-like_cys_pep_sf"/>
</dbReference>
<reference evidence="2" key="1">
    <citation type="journal article" date="2020" name="Stud. Mycol.">
        <title>101 Dothideomycetes genomes: a test case for predicting lifestyles and emergence of pathogens.</title>
        <authorList>
            <person name="Haridas S."/>
            <person name="Albert R."/>
            <person name="Binder M."/>
            <person name="Bloem J."/>
            <person name="Labutti K."/>
            <person name="Salamov A."/>
            <person name="Andreopoulos B."/>
            <person name="Baker S."/>
            <person name="Barry K."/>
            <person name="Bills G."/>
            <person name="Bluhm B."/>
            <person name="Cannon C."/>
            <person name="Castanera R."/>
            <person name="Culley D."/>
            <person name="Daum C."/>
            <person name="Ezra D."/>
            <person name="Gonzalez J."/>
            <person name="Henrissat B."/>
            <person name="Kuo A."/>
            <person name="Liang C."/>
            <person name="Lipzen A."/>
            <person name="Lutzoni F."/>
            <person name="Magnuson J."/>
            <person name="Mondo S."/>
            <person name="Nolan M."/>
            <person name="Ohm R."/>
            <person name="Pangilinan J."/>
            <person name="Park H.-J."/>
            <person name="Ramirez L."/>
            <person name="Alfaro M."/>
            <person name="Sun H."/>
            <person name="Tritt A."/>
            <person name="Yoshinaga Y."/>
            <person name="Zwiers L.-H."/>
            <person name="Turgeon B."/>
            <person name="Goodwin S."/>
            <person name="Spatafora J."/>
            <person name="Crous P."/>
            <person name="Grigoriev I."/>
        </authorList>
    </citation>
    <scope>NUCLEOTIDE SEQUENCE</scope>
    <source>
        <strain evidence="2">CBS 269.34</strain>
    </source>
</reference>
<evidence type="ECO:0008006" key="4">
    <source>
        <dbReference type="Google" id="ProtNLM"/>
    </source>
</evidence>
<organism evidence="2 3">
    <name type="scientific">Lophium mytilinum</name>
    <dbReference type="NCBI Taxonomy" id="390894"/>
    <lineage>
        <taxon>Eukaryota</taxon>
        <taxon>Fungi</taxon>
        <taxon>Dikarya</taxon>
        <taxon>Ascomycota</taxon>
        <taxon>Pezizomycotina</taxon>
        <taxon>Dothideomycetes</taxon>
        <taxon>Pleosporomycetidae</taxon>
        <taxon>Mytilinidiales</taxon>
        <taxon>Mytilinidiaceae</taxon>
        <taxon>Lophium</taxon>
    </lineage>
</organism>
<accession>A0A6A6QNE3</accession>
<feature type="region of interest" description="Disordered" evidence="1">
    <location>
        <begin position="1"/>
        <end position="57"/>
    </location>
</feature>
<feature type="region of interest" description="Disordered" evidence="1">
    <location>
        <begin position="997"/>
        <end position="1028"/>
    </location>
</feature>
<dbReference type="AlphaFoldDB" id="A0A6A6QNE3"/>
<keyword evidence="3" id="KW-1185">Reference proteome</keyword>
<dbReference type="OrthoDB" id="3825435at2759"/>
<feature type="compositionally biased region" description="Basic residues" evidence="1">
    <location>
        <begin position="1"/>
        <end position="15"/>
    </location>
</feature>
<evidence type="ECO:0000313" key="2">
    <source>
        <dbReference type="EMBL" id="KAF2494018.1"/>
    </source>
</evidence>
<dbReference type="SUPFAM" id="SSF54001">
    <property type="entry name" value="Cysteine proteinases"/>
    <property type="match status" value="1"/>
</dbReference>
<protein>
    <recommendedName>
        <fullName evidence="4">Ubiquitin-like protease family profile domain-containing protein</fullName>
    </recommendedName>
</protein>
<evidence type="ECO:0000256" key="1">
    <source>
        <dbReference type="SAM" id="MobiDB-lite"/>
    </source>
</evidence>
<feature type="region of interest" description="Disordered" evidence="1">
    <location>
        <begin position="808"/>
        <end position="829"/>
    </location>
</feature>
<evidence type="ECO:0000313" key="3">
    <source>
        <dbReference type="Proteomes" id="UP000799750"/>
    </source>
</evidence>
<proteinExistence type="predicted"/>
<gene>
    <name evidence="2" type="ORF">BU16DRAFT_540549</name>
</gene>
<dbReference type="EMBL" id="MU004191">
    <property type="protein sequence ID" value="KAF2494018.1"/>
    <property type="molecule type" value="Genomic_DNA"/>
</dbReference>
<name>A0A6A6QNE3_9PEZI</name>
<sequence>MAKKKAPKKGTKGKGKAPLPEPEQQEPEQQEPPNERDLTIDGNPVDHSPITGQDTPEAELPEGYRLLQPSRCPISSPLAYKQRNYRPRILGQASDAVQQLWARLADSVIGNERDSAIGRIQGMQEGEAAVYWRDEPEPSKNQDSADASGPTRLPVVVRSHRLIRVNFNVPNSEDASASSAPEPVVLYRLNTRELNQNRRNYGWFLRIAHGDVVRINGVDYTNDRADNVEIVGPLLSFNYIEIADQAVFFWGGSEGAQYQYKRGTQDPTLSAVPQNQSDTAVTNTTITLGEYAVPAQPSGTLKRPQKLELPKSRPPPSDIISPDESPCAFYRSQLGLVKTRLSVKIFKDGKEPRWSKPGAFMRDDEILLSIASLLLLLAQNMDIRSGFNAVSSHVSSILNSIDAIRDPPEGVEFRRALRPGRPMLVPIFLDQHIVLVVIQMGADRSITADVLDSRRHHYTANMRTTIYNRVCNLIQWTKWHIAPSTGSEPAPELPREIFWAPAAQQPNGWGCGYHTVCNAWAIALGLEINEAFQATEDFYRDARELFILATGGNANYRLIYGFLRCHEFVIATSNIPINRQTQGNTVSIASEHELDGVVAEMLADSDDSDVTYASLDRTVNTNFPEGLSHAERFPHDSHDEGMKQHLIDLGIYDPNDDGHDVKRKYWDDLLQDPCSYYRSRVDQIRADIQSAMKNEKKHTYQITNGALGLEDVIGGIASVTEAITSYQQAQNPNDLTPPGFAHATQQMSEMAQIGRGTGMDLAAYRVSRPRQPWLYPYIFSEKPPKGGRAGAHILLYVFQQEGERVGFYRLDSDPNNKATRPENRPRHDRDALRNARDFVTWDQWGNDRLKYPDKQATPIPVPQQPGGTNSCGVHSVLNAWAVALGLEINPSPKKALKCGDVSDQEDARWLVNAALAGAVGWADIYAFLACKDYVVRTSRVPANRQFDHAQRQGATRGRDVELDGYPERIETQRVFDQSLADNGVELVANMENNVDFEKWGSKKRKADDGGEAGPSKKKKKDNKDKNRK</sequence>
<feature type="compositionally biased region" description="Basic and acidic residues" evidence="1">
    <location>
        <begin position="997"/>
        <end position="1008"/>
    </location>
</feature>
<dbReference type="Gene3D" id="3.40.395.10">
    <property type="entry name" value="Adenoviral Proteinase, Chain A"/>
    <property type="match status" value="1"/>
</dbReference>
<feature type="region of interest" description="Disordered" evidence="1">
    <location>
        <begin position="295"/>
        <end position="322"/>
    </location>
</feature>
<dbReference type="Proteomes" id="UP000799750">
    <property type="component" value="Unassembled WGS sequence"/>
</dbReference>